<protein>
    <submittedName>
        <fullName evidence="1">Uncharacterized protein</fullName>
    </submittedName>
</protein>
<dbReference type="AlphaFoldDB" id="A0A840U200"/>
<dbReference type="Proteomes" id="UP000557307">
    <property type="component" value="Unassembled WGS sequence"/>
</dbReference>
<sequence>MAFSFDIPLTSSADTFLDQAQKKIEEAKGAFHRSGTGGSFKVPAGVSDVEGSFLVEQGSLRVTIAKKPFYATENMIKEVMKRHLPS</sequence>
<name>A0A840U200_9BACT</name>
<organism evidence="1 2">
    <name type="scientific">Rhabdobacter roseus</name>
    <dbReference type="NCBI Taxonomy" id="1655419"/>
    <lineage>
        <taxon>Bacteria</taxon>
        <taxon>Pseudomonadati</taxon>
        <taxon>Bacteroidota</taxon>
        <taxon>Cytophagia</taxon>
        <taxon>Cytophagales</taxon>
        <taxon>Cytophagaceae</taxon>
        <taxon>Rhabdobacter</taxon>
    </lineage>
</organism>
<gene>
    <name evidence="1" type="ORF">HNQ92_004320</name>
</gene>
<proteinExistence type="predicted"/>
<dbReference type="EMBL" id="JACHGF010000008">
    <property type="protein sequence ID" value="MBB5286160.1"/>
    <property type="molecule type" value="Genomic_DNA"/>
</dbReference>
<evidence type="ECO:0000313" key="2">
    <source>
        <dbReference type="Proteomes" id="UP000557307"/>
    </source>
</evidence>
<keyword evidence="2" id="KW-1185">Reference proteome</keyword>
<reference evidence="1 2" key="1">
    <citation type="submission" date="2020-08" db="EMBL/GenBank/DDBJ databases">
        <title>Genomic Encyclopedia of Type Strains, Phase IV (KMG-IV): sequencing the most valuable type-strain genomes for metagenomic binning, comparative biology and taxonomic classification.</title>
        <authorList>
            <person name="Goeker M."/>
        </authorList>
    </citation>
    <scope>NUCLEOTIDE SEQUENCE [LARGE SCALE GENOMIC DNA]</scope>
    <source>
        <strain evidence="1 2">DSM 105074</strain>
    </source>
</reference>
<dbReference type="RefSeq" id="WP_184176998.1">
    <property type="nucleotide sequence ID" value="NZ_JACHGF010000008.1"/>
</dbReference>
<comment type="caution">
    <text evidence="1">The sequence shown here is derived from an EMBL/GenBank/DDBJ whole genome shotgun (WGS) entry which is preliminary data.</text>
</comment>
<accession>A0A840U200</accession>
<evidence type="ECO:0000313" key="1">
    <source>
        <dbReference type="EMBL" id="MBB5286160.1"/>
    </source>
</evidence>